<dbReference type="AlphaFoldDB" id="A0A8J8SBD1"/>
<sequence length="314" mass="35958">MNHSEKFIRSLKVNNIEALRRIPKADLHNHFYLGGNKEYIYKKTGKKIPSLNYKLNSMDEMHSWVNKNIGNVFEGKKGRILALEASFAQAIHDGITILEIGEDIWANGYFYDNNVEELLNVFNSIHNMIAANIDLRLQIGLSRHCKIKDLEEWIEPFWDYDCFYSIDLYGDEMAQPIERFKGIYRKAKEKGLILKAHVGEWGDADSVKRAVSELELDEVQHGISASQSQQVMNWLSDHNIQLNVCPTSNVMLGRVESIAKHPIRKLFDNGIKVTINSDDVLIFNSPVSEEYIKLFQGGVFTATELDIIRLNGLN</sequence>
<evidence type="ECO:0000259" key="6">
    <source>
        <dbReference type="Pfam" id="PF00962"/>
    </source>
</evidence>
<dbReference type="SUPFAM" id="SSF51556">
    <property type="entry name" value="Metallo-dependent hydrolases"/>
    <property type="match status" value="1"/>
</dbReference>
<dbReference type="InterPro" id="IPR032466">
    <property type="entry name" value="Metal_Hydrolase"/>
</dbReference>
<dbReference type="Pfam" id="PF00962">
    <property type="entry name" value="A_deaminase"/>
    <property type="match status" value="1"/>
</dbReference>
<dbReference type="GO" id="GO:0043103">
    <property type="term" value="P:hypoxanthine salvage"/>
    <property type="evidence" value="ECO:0007669"/>
    <property type="project" value="TreeGrafter"/>
</dbReference>
<dbReference type="GO" id="GO:0006146">
    <property type="term" value="P:adenine catabolic process"/>
    <property type="evidence" value="ECO:0007669"/>
    <property type="project" value="TreeGrafter"/>
</dbReference>
<dbReference type="PANTHER" id="PTHR43114:SF6">
    <property type="entry name" value="ADENINE DEAMINASE"/>
    <property type="match status" value="1"/>
</dbReference>
<evidence type="ECO:0000256" key="2">
    <source>
        <dbReference type="ARBA" id="ARBA00006676"/>
    </source>
</evidence>
<name>A0A8J8SBD1_9FIRM</name>
<keyword evidence="8" id="KW-1185">Reference proteome</keyword>
<dbReference type="GO" id="GO:0000034">
    <property type="term" value="F:adenine deaminase activity"/>
    <property type="evidence" value="ECO:0007669"/>
    <property type="project" value="TreeGrafter"/>
</dbReference>
<evidence type="ECO:0000313" key="7">
    <source>
        <dbReference type="EMBL" id="QUH28524.1"/>
    </source>
</evidence>
<feature type="domain" description="Adenosine deaminase" evidence="6">
    <location>
        <begin position="161"/>
        <end position="313"/>
    </location>
</feature>
<comment type="similarity">
    <text evidence="2">Belongs to the metallo-dependent hydrolases superfamily. Adenosine and AMP deaminases family.</text>
</comment>
<keyword evidence="3" id="KW-0479">Metal-binding</keyword>
<organism evidence="7 8">
    <name type="scientific">Vallitalea guaymasensis</name>
    <dbReference type="NCBI Taxonomy" id="1185412"/>
    <lineage>
        <taxon>Bacteria</taxon>
        <taxon>Bacillati</taxon>
        <taxon>Bacillota</taxon>
        <taxon>Clostridia</taxon>
        <taxon>Lachnospirales</taxon>
        <taxon>Vallitaleaceae</taxon>
        <taxon>Vallitalea</taxon>
    </lineage>
</organism>
<evidence type="ECO:0000256" key="4">
    <source>
        <dbReference type="ARBA" id="ARBA00022801"/>
    </source>
</evidence>
<dbReference type="Proteomes" id="UP000677305">
    <property type="component" value="Chromosome"/>
</dbReference>
<dbReference type="InterPro" id="IPR001365">
    <property type="entry name" value="A_deaminase_dom"/>
</dbReference>
<gene>
    <name evidence="7" type="ORF">HYG85_06130</name>
</gene>
<dbReference type="GO" id="GO:0046872">
    <property type="term" value="F:metal ion binding"/>
    <property type="evidence" value="ECO:0007669"/>
    <property type="project" value="UniProtKB-KW"/>
</dbReference>
<comment type="cofactor">
    <cofactor evidence="1">
        <name>Zn(2+)</name>
        <dbReference type="ChEBI" id="CHEBI:29105"/>
    </cofactor>
</comment>
<accession>A0A8J8SBD1</accession>
<dbReference type="Gene3D" id="3.20.20.140">
    <property type="entry name" value="Metal-dependent hydrolases"/>
    <property type="match status" value="1"/>
</dbReference>
<proteinExistence type="inferred from homology"/>
<dbReference type="PANTHER" id="PTHR43114">
    <property type="entry name" value="ADENINE DEAMINASE"/>
    <property type="match status" value="1"/>
</dbReference>
<dbReference type="RefSeq" id="WP_212692749.1">
    <property type="nucleotide sequence ID" value="NZ_CP058561.1"/>
</dbReference>
<evidence type="ECO:0000256" key="1">
    <source>
        <dbReference type="ARBA" id="ARBA00001947"/>
    </source>
</evidence>
<dbReference type="GO" id="GO:0005829">
    <property type="term" value="C:cytosol"/>
    <property type="evidence" value="ECO:0007669"/>
    <property type="project" value="TreeGrafter"/>
</dbReference>
<evidence type="ECO:0000256" key="3">
    <source>
        <dbReference type="ARBA" id="ARBA00022723"/>
    </source>
</evidence>
<dbReference type="InterPro" id="IPR006330">
    <property type="entry name" value="Ado/ade_deaminase"/>
</dbReference>
<evidence type="ECO:0000313" key="8">
    <source>
        <dbReference type="Proteomes" id="UP000677305"/>
    </source>
</evidence>
<protein>
    <submittedName>
        <fullName evidence="7">Adenosine deaminase</fullName>
    </submittedName>
</protein>
<evidence type="ECO:0000256" key="5">
    <source>
        <dbReference type="ARBA" id="ARBA00022833"/>
    </source>
</evidence>
<dbReference type="EMBL" id="CP058561">
    <property type="protein sequence ID" value="QUH28524.1"/>
    <property type="molecule type" value="Genomic_DNA"/>
</dbReference>
<keyword evidence="5" id="KW-0862">Zinc</keyword>
<dbReference type="KEGG" id="vgu:HYG85_06130"/>
<keyword evidence="4" id="KW-0378">Hydrolase</keyword>
<reference evidence="7 8" key="1">
    <citation type="submission" date="2020-07" db="EMBL/GenBank/DDBJ databases">
        <title>Vallitalea guaymasensis genome.</title>
        <authorList>
            <person name="Postec A."/>
        </authorList>
    </citation>
    <scope>NUCLEOTIDE SEQUENCE [LARGE SCALE GENOMIC DNA]</scope>
    <source>
        <strain evidence="7 8">Ra1766G1</strain>
    </source>
</reference>